<dbReference type="AlphaFoldDB" id="A0A0D0PEB3"/>
<dbReference type="RefSeq" id="WP_156169328.1">
    <property type="nucleotide sequence ID" value="NZ_KB902316.1"/>
</dbReference>
<comment type="caution">
    <text evidence="1">The sequence shown here is derived from an EMBL/GenBank/DDBJ whole genome shotgun (WGS) entry which is preliminary data.</text>
</comment>
<protein>
    <submittedName>
        <fullName evidence="1">Uncharacterized protein</fullName>
    </submittedName>
</protein>
<organism evidence="1 2">
    <name type="scientific">Wenxinia marina DSM 24838</name>
    <dbReference type="NCBI Taxonomy" id="1123501"/>
    <lineage>
        <taxon>Bacteria</taxon>
        <taxon>Pseudomonadati</taxon>
        <taxon>Pseudomonadota</taxon>
        <taxon>Alphaproteobacteria</taxon>
        <taxon>Rhodobacterales</taxon>
        <taxon>Roseobacteraceae</taxon>
        <taxon>Wenxinia</taxon>
    </lineage>
</organism>
<dbReference type="Proteomes" id="UP000035100">
    <property type="component" value="Unassembled WGS sequence"/>
</dbReference>
<keyword evidence="2" id="KW-1185">Reference proteome</keyword>
<dbReference type="OrthoDB" id="284813at204455"/>
<evidence type="ECO:0000313" key="2">
    <source>
        <dbReference type="Proteomes" id="UP000035100"/>
    </source>
</evidence>
<dbReference type="EMBL" id="AONG01000009">
    <property type="protein sequence ID" value="KIQ69726.1"/>
    <property type="molecule type" value="Genomic_DNA"/>
</dbReference>
<accession>A0A0D0PEB3</accession>
<gene>
    <name evidence="1" type="ORF">Wenmar_02090</name>
</gene>
<name>A0A0D0PEB3_9RHOB</name>
<sequence length="273" mass="29618">MAPPGGTDLKFTIYGLDHHEDEVDGAVFADKLKKLISGLRQLDKFYNTKGQHKFMIHDLEFASATVMLREKIVKPRTVRYSPSRRFAEIGAAASNEVPFKVENSADEVALETFRSLSSGAGESFSYGVVSAAETAPVRLDALLKSRVERIISAAVDAASQAQPKYFRGVALSTYDGIMKLVDIRGLFPEAKLILSAGGKEISCVVAQENVDLLRSALGRRALVSGRAQHDGRSMLPERIDVTSIKLIDETAPNIISLRGALMNLDPNATRGVG</sequence>
<reference evidence="1 2" key="1">
    <citation type="submission" date="2013-01" db="EMBL/GenBank/DDBJ databases">
        <authorList>
            <person name="Fiebig A."/>
            <person name="Goeker M."/>
            <person name="Klenk H.-P.P."/>
        </authorList>
    </citation>
    <scope>NUCLEOTIDE SEQUENCE [LARGE SCALE GENOMIC DNA]</scope>
    <source>
        <strain evidence="1 2">DSM 24838</strain>
    </source>
</reference>
<proteinExistence type="predicted"/>
<evidence type="ECO:0000313" key="1">
    <source>
        <dbReference type="EMBL" id="KIQ69726.1"/>
    </source>
</evidence>